<comment type="caution">
    <text evidence="9">The sequence shown here is derived from an EMBL/GenBank/DDBJ whole genome shotgun (WGS) entry which is preliminary data.</text>
</comment>
<evidence type="ECO:0000256" key="6">
    <source>
        <dbReference type="PIRSR" id="PIRSR000138-1"/>
    </source>
</evidence>
<dbReference type="GO" id="GO:0010181">
    <property type="term" value="F:FMN binding"/>
    <property type="evidence" value="ECO:0007669"/>
    <property type="project" value="InterPro"/>
</dbReference>
<evidence type="ECO:0000256" key="2">
    <source>
        <dbReference type="ARBA" id="ARBA00022630"/>
    </source>
</evidence>
<reference evidence="9 10" key="1">
    <citation type="submission" date="2020-07" db="EMBL/GenBank/DDBJ databases">
        <title>Taxonomic revisions and descriptions of new bacterial species based on genomic comparisons in the high-G+C-content subgroup of the family Alcaligenaceae.</title>
        <authorList>
            <person name="Szabo A."/>
            <person name="Felfoldi T."/>
        </authorList>
    </citation>
    <scope>NUCLEOTIDE SEQUENCE [LARGE SCALE GENOMIC DNA]</scope>
    <source>
        <strain evidence="9 10">LMG 24012</strain>
    </source>
</reference>
<name>A0A853FUL4_9BURK</name>
<feature type="binding site" evidence="7">
    <location>
        <position position="157"/>
    </location>
    <ligand>
        <name>FMN</name>
        <dbReference type="ChEBI" id="CHEBI:58210"/>
    </ligand>
</feature>
<feature type="binding site" evidence="7">
    <location>
        <begin position="80"/>
        <end position="82"/>
    </location>
    <ligand>
        <name>FMN</name>
        <dbReference type="ChEBI" id="CHEBI:58210"/>
    </ligand>
</feature>
<dbReference type="PIRSF" id="PIRSF000138">
    <property type="entry name" value="Al-hdrx_acd_dh"/>
    <property type="match status" value="1"/>
</dbReference>
<sequence length="397" mass="43419">MKPSKLLNAMEFEREARRILPHSVGGFLFGGAEDGRSLAENLAVFDRLLFRPQGLTGTSARSQSVELWGARYSSPIGIAPIGVAALACHRCDLVLAKAAAKNGIPFILSGSSNVPLEQIVEQAPDAWYQGYLPGDESRLEKLMLRLEAAQVRNLVVTIDTPVGANRETNERNGFVLPLRLTPRLALDGIMHPRWTARVFMRTLLRDGIPRFANQSHEPGNPITADQPQGFRSGWDKLDWNHLRWLRDRWQGRLLIKGVLHEDDARKAVGIGLDGLVVSNHGGRQLDSAVSTLQALPEIVAAVPRSFPVLIDGGFRRGTDVMKALALGARMAFMGRPMLAGAAVAGSQGVDRVIQIFKSEIDRNQALLGCADITALNTNYLTTASAPRLLKESSWESK</sequence>
<feature type="binding site" evidence="7">
    <location>
        <position position="278"/>
    </location>
    <ligand>
        <name>FMN</name>
        <dbReference type="ChEBI" id="CHEBI:58210"/>
    </ligand>
</feature>
<dbReference type="InterPro" id="IPR000262">
    <property type="entry name" value="FMN-dep_DH"/>
</dbReference>
<dbReference type="Proteomes" id="UP000559809">
    <property type="component" value="Unassembled WGS sequence"/>
</dbReference>
<evidence type="ECO:0000313" key="9">
    <source>
        <dbReference type="EMBL" id="NYT49654.1"/>
    </source>
</evidence>
<feature type="binding site" evidence="7">
    <location>
        <position position="109"/>
    </location>
    <ligand>
        <name>FMN</name>
        <dbReference type="ChEBI" id="CHEBI:58210"/>
    </ligand>
</feature>
<keyword evidence="2 7" id="KW-0285">Flavoprotein</keyword>
<protein>
    <submittedName>
        <fullName evidence="9">Alpha-hydroxy-acid oxidizing protein</fullName>
    </submittedName>
</protein>
<feature type="binding site" evidence="7">
    <location>
        <begin position="334"/>
        <end position="335"/>
    </location>
    <ligand>
        <name>FMN</name>
        <dbReference type="ChEBI" id="CHEBI:58210"/>
    </ligand>
</feature>
<dbReference type="Pfam" id="PF01070">
    <property type="entry name" value="FMN_dh"/>
    <property type="match status" value="1"/>
</dbReference>
<evidence type="ECO:0000313" key="10">
    <source>
        <dbReference type="Proteomes" id="UP000559809"/>
    </source>
</evidence>
<dbReference type="AlphaFoldDB" id="A0A853FUL4"/>
<feature type="active site" description="Proton acceptor" evidence="6">
    <location>
        <position position="280"/>
    </location>
</feature>
<feature type="binding site" evidence="7">
    <location>
        <position position="256"/>
    </location>
    <ligand>
        <name>FMN</name>
        <dbReference type="ChEBI" id="CHEBI:58210"/>
    </ligand>
</feature>
<gene>
    <name evidence="9" type="ORF">H0A72_10095</name>
</gene>
<feature type="binding site" evidence="7">
    <location>
        <position position="283"/>
    </location>
    <ligand>
        <name>glyoxylate</name>
        <dbReference type="ChEBI" id="CHEBI:36655"/>
    </ligand>
</feature>
<proteinExistence type="inferred from homology"/>
<dbReference type="Gene3D" id="3.20.20.70">
    <property type="entry name" value="Aldolase class I"/>
    <property type="match status" value="1"/>
</dbReference>
<feature type="binding site" evidence="7">
    <location>
        <position position="131"/>
    </location>
    <ligand>
        <name>glyoxylate</name>
        <dbReference type="ChEBI" id="CHEBI:36655"/>
    </ligand>
</feature>
<dbReference type="InterPro" id="IPR037396">
    <property type="entry name" value="FMN_HAD"/>
</dbReference>
<feature type="binding site" evidence="7">
    <location>
        <begin position="311"/>
        <end position="315"/>
    </location>
    <ligand>
        <name>FMN</name>
        <dbReference type="ChEBI" id="CHEBI:58210"/>
    </ligand>
</feature>
<feature type="domain" description="FMN hydroxy acid dehydrogenase" evidence="8">
    <location>
        <begin position="1"/>
        <end position="385"/>
    </location>
</feature>
<feature type="binding site" evidence="7">
    <location>
        <position position="280"/>
    </location>
    <ligand>
        <name>glyoxylate</name>
        <dbReference type="ChEBI" id="CHEBI:36655"/>
    </ligand>
</feature>
<accession>A0A853FUL4</accession>
<dbReference type="GO" id="GO:0016491">
    <property type="term" value="F:oxidoreductase activity"/>
    <property type="evidence" value="ECO:0007669"/>
    <property type="project" value="UniProtKB-KW"/>
</dbReference>
<evidence type="ECO:0000256" key="1">
    <source>
        <dbReference type="ARBA" id="ARBA00001917"/>
    </source>
</evidence>
<dbReference type="InterPro" id="IPR012133">
    <property type="entry name" value="Alpha-hydoxy_acid_DH_FMN"/>
</dbReference>
<dbReference type="RefSeq" id="WP_180154968.1">
    <property type="nucleotide sequence ID" value="NZ_JACCEM010000005.1"/>
</dbReference>
<dbReference type="InterPro" id="IPR008259">
    <property type="entry name" value="FMN_hydac_DH_AS"/>
</dbReference>
<evidence type="ECO:0000259" key="8">
    <source>
        <dbReference type="PROSITE" id="PS51349"/>
    </source>
</evidence>
<evidence type="ECO:0000256" key="7">
    <source>
        <dbReference type="PIRSR" id="PIRSR000138-2"/>
    </source>
</evidence>
<comment type="cofactor">
    <cofactor evidence="1">
        <name>FMN</name>
        <dbReference type="ChEBI" id="CHEBI:58210"/>
    </cofactor>
</comment>
<dbReference type="EMBL" id="JACCEM010000005">
    <property type="protein sequence ID" value="NYT49654.1"/>
    <property type="molecule type" value="Genomic_DNA"/>
</dbReference>
<keyword evidence="4" id="KW-0560">Oxidoreductase</keyword>
<dbReference type="PANTHER" id="PTHR10578">
    <property type="entry name" value="S -2-HYDROXY-ACID OXIDASE-RELATED"/>
    <property type="match status" value="1"/>
</dbReference>
<dbReference type="CDD" id="cd02809">
    <property type="entry name" value="alpha_hydroxyacid_oxid_FMN"/>
    <property type="match status" value="1"/>
</dbReference>
<keyword evidence="10" id="KW-1185">Reference proteome</keyword>
<organism evidence="9 10">
    <name type="scientific">Parapusillimonas granuli</name>
    <dbReference type="NCBI Taxonomy" id="380911"/>
    <lineage>
        <taxon>Bacteria</taxon>
        <taxon>Pseudomonadati</taxon>
        <taxon>Pseudomonadota</taxon>
        <taxon>Betaproteobacteria</taxon>
        <taxon>Burkholderiales</taxon>
        <taxon>Alcaligenaceae</taxon>
        <taxon>Parapusillimonas</taxon>
    </lineage>
</organism>
<evidence type="ECO:0000256" key="5">
    <source>
        <dbReference type="ARBA" id="ARBA00024042"/>
    </source>
</evidence>
<evidence type="ECO:0000256" key="4">
    <source>
        <dbReference type="ARBA" id="ARBA00023002"/>
    </source>
</evidence>
<dbReference type="SUPFAM" id="SSF51395">
    <property type="entry name" value="FMN-linked oxidoreductases"/>
    <property type="match status" value="1"/>
</dbReference>
<keyword evidence="3 7" id="KW-0288">FMN</keyword>
<feature type="binding site" evidence="7">
    <location>
        <position position="166"/>
    </location>
    <ligand>
        <name>glyoxylate</name>
        <dbReference type="ChEBI" id="CHEBI:36655"/>
    </ligand>
</feature>
<feature type="binding site" evidence="7">
    <location>
        <position position="129"/>
    </location>
    <ligand>
        <name>FMN</name>
        <dbReference type="ChEBI" id="CHEBI:58210"/>
    </ligand>
</feature>
<dbReference type="PROSITE" id="PS00557">
    <property type="entry name" value="FMN_HYDROXY_ACID_DH_1"/>
    <property type="match status" value="1"/>
</dbReference>
<comment type="similarity">
    <text evidence="5">Belongs to the FMN-dependent alpha-hydroxy acid dehydrogenase family.</text>
</comment>
<dbReference type="PROSITE" id="PS51349">
    <property type="entry name" value="FMN_HYDROXY_ACID_DH_2"/>
    <property type="match status" value="1"/>
</dbReference>
<dbReference type="InterPro" id="IPR013785">
    <property type="entry name" value="Aldolase_TIM"/>
</dbReference>
<evidence type="ECO:0000256" key="3">
    <source>
        <dbReference type="ARBA" id="ARBA00022643"/>
    </source>
</evidence>
<dbReference type="PANTHER" id="PTHR10578:SF107">
    <property type="entry name" value="2-HYDROXYACID OXIDASE 1"/>
    <property type="match status" value="1"/>
</dbReference>